<dbReference type="EMBL" id="LJYG01000108">
    <property type="protein sequence ID" value="KRQ03257.1"/>
    <property type="molecule type" value="Genomic_DNA"/>
</dbReference>
<keyword evidence="2" id="KW-1185">Reference proteome</keyword>
<protein>
    <submittedName>
        <fullName evidence="1">Uncharacterized protein</fullName>
    </submittedName>
</protein>
<evidence type="ECO:0000313" key="2">
    <source>
        <dbReference type="Proteomes" id="UP000051936"/>
    </source>
</evidence>
<organism evidence="1 2">
    <name type="scientific">Bradyrhizobium manausense</name>
    <dbReference type="NCBI Taxonomy" id="989370"/>
    <lineage>
        <taxon>Bacteria</taxon>
        <taxon>Pseudomonadati</taxon>
        <taxon>Pseudomonadota</taxon>
        <taxon>Alphaproteobacteria</taxon>
        <taxon>Hyphomicrobiales</taxon>
        <taxon>Nitrobacteraceae</taxon>
        <taxon>Bradyrhizobium</taxon>
    </lineage>
</organism>
<accession>A0A0R3D0B2</accession>
<dbReference type="AlphaFoldDB" id="A0A0R3D0B2"/>
<dbReference type="STRING" id="989370.AOQ71_31510"/>
<dbReference type="Proteomes" id="UP000051936">
    <property type="component" value="Unassembled WGS sequence"/>
</dbReference>
<comment type="caution">
    <text evidence="1">The sequence shown here is derived from an EMBL/GenBank/DDBJ whole genome shotgun (WGS) entry which is preliminary data.</text>
</comment>
<gene>
    <name evidence="1" type="ORF">AOQ71_31510</name>
</gene>
<proteinExistence type="predicted"/>
<name>A0A0R3D0B2_9BRAD</name>
<evidence type="ECO:0000313" key="1">
    <source>
        <dbReference type="EMBL" id="KRQ03257.1"/>
    </source>
</evidence>
<sequence length="100" mass="10562">MSDDRKIVRLEPRPLRPAPTVSIWAGLDAARRVADALDVTVQHAAQSASAAAHALDFHEADVPDALRLVAETKAHLTEALRQCIAAETICRAVQAAGSSG</sequence>
<dbReference type="RefSeq" id="WP_057755299.1">
    <property type="nucleotide sequence ID" value="NZ_LJYG01000108.1"/>
</dbReference>
<reference evidence="1 2" key="1">
    <citation type="submission" date="2015-09" db="EMBL/GenBank/DDBJ databases">
        <title>Draft Genome Sequence of Bradyrhizobium manausense Strain BR 3351T, a Novel Symbiotic Nitrogen-Fixing Alphaproteobacterium Isolated from Brazilian Amazon Rain Forest.</title>
        <authorList>
            <person name="De Araujo J.L."/>
            <person name="Zilli J.E."/>
        </authorList>
    </citation>
    <scope>NUCLEOTIDE SEQUENCE [LARGE SCALE GENOMIC DNA]</scope>
    <source>
        <strain evidence="1 2">BR3351</strain>
    </source>
</reference>